<evidence type="ECO:0000256" key="7">
    <source>
        <dbReference type="ARBA" id="ARBA00023136"/>
    </source>
</evidence>
<proteinExistence type="inferred from homology"/>
<dbReference type="GO" id="GO:0015087">
    <property type="term" value="F:cobalt ion transmembrane transporter activity"/>
    <property type="evidence" value="ECO:0007669"/>
    <property type="project" value="TreeGrafter"/>
</dbReference>
<gene>
    <name evidence="9" type="ORF">Mth01_56650</name>
</gene>
<evidence type="ECO:0000256" key="8">
    <source>
        <dbReference type="SAM" id="Phobius"/>
    </source>
</evidence>
<accession>A0A8J3W240</accession>
<evidence type="ECO:0000313" key="10">
    <source>
        <dbReference type="Proteomes" id="UP000610966"/>
    </source>
</evidence>
<dbReference type="GO" id="GO:0005886">
    <property type="term" value="C:plasma membrane"/>
    <property type="evidence" value="ECO:0007669"/>
    <property type="project" value="UniProtKB-SubCell"/>
</dbReference>
<dbReference type="InterPro" id="IPR045863">
    <property type="entry name" value="CorA_TM1_TM2"/>
</dbReference>
<sequence length="323" mass="36773">MARTRLYRHGVLTAEGFPVADVSDHLEDPSAVVWVDLHAPTEDDLRAISEELGLHELAVEDALQRKQRPKLDVYDSHKFLNVYAARFDTESGRLEVADVAVFITGHALVTVRTSDDFAIDEVVRRWDASPRLAEHGVAFLIHGLLDYVVDSHFDTVEAMDEQIEALEEMVFDERPVGPDEQRRTYELRKSLVTLRRIVMPMREVVNTLLRRNEEIGDGALAPYFQDVYDQVLRASEWTESLRDLLGNVREAQLTMQGNRMNMIMKRVTSWAAIIAVPTMITGFYGQNIPFPGFGAPWGFLTSTLAIVLVSVVLYRVFRARDWL</sequence>
<dbReference type="InterPro" id="IPR002523">
    <property type="entry name" value="MgTranspt_CorA/ZnTranspt_ZntB"/>
</dbReference>
<keyword evidence="3" id="KW-0813">Transport</keyword>
<evidence type="ECO:0000256" key="1">
    <source>
        <dbReference type="ARBA" id="ARBA00004651"/>
    </source>
</evidence>
<name>A0A8J3W240_9ACTN</name>
<dbReference type="GO" id="GO:0000287">
    <property type="term" value="F:magnesium ion binding"/>
    <property type="evidence" value="ECO:0007669"/>
    <property type="project" value="TreeGrafter"/>
</dbReference>
<dbReference type="RefSeq" id="WP_204019035.1">
    <property type="nucleotide sequence ID" value="NZ_BOOG01000089.1"/>
</dbReference>
<dbReference type="InterPro" id="IPR045861">
    <property type="entry name" value="CorA_cytoplasmic_dom"/>
</dbReference>
<dbReference type="PANTHER" id="PTHR46494">
    <property type="entry name" value="CORA FAMILY METAL ION TRANSPORTER (EUROFUNG)"/>
    <property type="match status" value="1"/>
</dbReference>
<keyword evidence="10" id="KW-1185">Reference proteome</keyword>
<dbReference type="GO" id="GO:0015095">
    <property type="term" value="F:magnesium ion transmembrane transporter activity"/>
    <property type="evidence" value="ECO:0007669"/>
    <property type="project" value="TreeGrafter"/>
</dbReference>
<evidence type="ECO:0000256" key="2">
    <source>
        <dbReference type="ARBA" id="ARBA00009765"/>
    </source>
</evidence>
<comment type="subcellular location">
    <subcellularLocation>
        <location evidence="1">Cell membrane</location>
        <topology evidence="1">Multi-pass membrane protein</topology>
    </subcellularLocation>
</comment>
<comment type="similarity">
    <text evidence="2">Belongs to the CorA metal ion transporter (MIT) (TC 1.A.35) family.</text>
</comment>
<keyword evidence="6 8" id="KW-1133">Transmembrane helix</keyword>
<feature type="transmembrane region" description="Helical" evidence="8">
    <location>
        <begin position="267"/>
        <end position="285"/>
    </location>
</feature>
<keyword evidence="4" id="KW-1003">Cell membrane</keyword>
<protein>
    <submittedName>
        <fullName evidence="9">Magnesium transporter CorA</fullName>
    </submittedName>
</protein>
<dbReference type="Proteomes" id="UP000610966">
    <property type="component" value="Unassembled WGS sequence"/>
</dbReference>
<dbReference type="CDD" id="cd12822">
    <property type="entry name" value="TmCorA-like"/>
    <property type="match status" value="1"/>
</dbReference>
<evidence type="ECO:0000256" key="4">
    <source>
        <dbReference type="ARBA" id="ARBA00022475"/>
    </source>
</evidence>
<feature type="transmembrane region" description="Helical" evidence="8">
    <location>
        <begin position="297"/>
        <end position="317"/>
    </location>
</feature>
<dbReference type="EMBL" id="BOOG01000089">
    <property type="protein sequence ID" value="GIH73412.1"/>
    <property type="molecule type" value="Genomic_DNA"/>
</dbReference>
<dbReference type="SUPFAM" id="SSF143865">
    <property type="entry name" value="CorA soluble domain-like"/>
    <property type="match status" value="1"/>
</dbReference>
<keyword evidence="7 8" id="KW-0472">Membrane</keyword>
<dbReference type="SUPFAM" id="SSF144083">
    <property type="entry name" value="Magnesium transport protein CorA, transmembrane region"/>
    <property type="match status" value="1"/>
</dbReference>
<keyword evidence="5 8" id="KW-0812">Transmembrane</keyword>
<evidence type="ECO:0000256" key="3">
    <source>
        <dbReference type="ARBA" id="ARBA00022448"/>
    </source>
</evidence>
<evidence type="ECO:0000313" key="9">
    <source>
        <dbReference type="EMBL" id="GIH73412.1"/>
    </source>
</evidence>
<evidence type="ECO:0000256" key="6">
    <source>
        <dbReference type="ARBA" id="ARBA00022989"/>
    </source>
</evidence>
<evidence type="ECO:0000256" key="5">
    <source>
        <dbReference type="ARBA" id="ARBA00022692"/>
    </source>
</evidence>
<dbReference type="GO" id="GO:0050897">
    <property type="term" value="F:cobalt ion binding"/>
    <property type="evidence" value="ECO:0007669"/>
    <property type="project" value="TreeGrafter"/>
</dbReference>
<comment type="caution">
    <text evidence="9">The sequence shown here is derived from an EMBL/GenBank/DDBJ whole genome shotgun (WGS) entry which is preliminary data.</text>
</comment>
<dbReference type="AlphaFoldDB" id="A0A8J3W240"/>
<organism evidence="9 10">
    <name type="scientific">Sphaerimonospora thailandensis</name>
    <dbReference type="NCBI Taxonomy" id="795644"/>
    <lineage>
        <taxon>Bacteria</taxon>
        <taxon>Bacillati</taxon>
        <taxon>Actinomycetota</taxon>
        <taxon>Actinomycetes</taxon>
        <taxon>Streptosporangiales</taxon>
        <taxon>Streptosporangiaceae</taxon>
        <taxon>Sphaerimonospora</taxon>
    </lineage>
</organism>
<dbReference type="PANTHER" id="PTHR46494:SF1">
    <property type="entry name" value="CORA FAMILY METAL ION TRANSPORTER (EUROFUNG)"/>
    <property type="match status" value="1"/>
</dbReference>
<reference evidence="9" key="1">
    <citation type="submission" date="2021-01" db="EMBL/GenBank/DDBJ databases">
        <title>Whole genome shotgun sequence of Sphaerimonospora thailandensis NBRC 107569.</title>
        <authorList>
            <person name="Komaki H."/>
            <person name="Tamura T."/>
        </authorList>
    </citation>
    <scope>NUCLEOTIDE SEQUENCE</scope>
    <source>
        <strain evidence="9">NBRC 107569</strain>
    </source>
</reference>
<dbReference type="Pfam" id="PF01544">
    <property type="entry name" value="CorA"/>
    <property type="match status" value="1"/>
</dbReference>
<dbReference type="Gene3D" id="1.20.58.340">
    <property type="entry name" value="Magnesium transport protein CorA, transmembrane region"/>
    <property type="match status" value="2"/>
</dbReference>
<dbReference type="Gene3D" id="3.30.460.20">
    <property type="entry name" value="CorA soluble domain-like"/>
    <property type="match status" value="1"/>
</dbReference>